<accession>A0A914XPN5</accession>
<dbReference type="InterPro" id="IPR011992">
    <property type="entry name" value="EF-hand-dom_pair"/>
</dbReference>
<keyword evidence="2" id="KW-1185">Reference proteome</keyword>
<proteinExistence type="predicted"/>
<dbReference type="Gene3D" id="1.10.238.10">
    <property type="entry name" value="EF-hand"/>
    <property type="match status" value="1"/>
</dbReference>
<dbReference type="SUPFAM" id="SSF47473">
    <property type="entry name" value="EF-hand"/>
    <property type="match status" value="1"/>
</dbReference>
<dbReference type="PROSITE" id="PS50222">
    <property type="entry name" value="EF_HAND_2"/>
    <property type="match status" value="1"/>
</dbReference>
<evidence type="ECO:0000313" key="3">
    <source>
        <dbReference type="WBParaSite" id="PSAMB.scaffold9393size5031.g32395.t1"/>
    </source>
</evidence>
<organism evidence="2 3">
    <name type="scientific">Plectus sambesii</name>
    <dbReference type="NCBI Taxonomy" id="2011161"/>
    <lineage>
        <taxon>Eukaryota</taxon>
        <taxon>Metazoa</taxon>
        <taxon>Ecdysozoa</taxon>
        <taxon>Nematoda</taxon>
        <taxon>Chromadorea</taxon>
        <taxon>Plectida</taxon>
        <taxon>Plectina</taxon>
        <taxon>Plectoidea</taxon>
        <taxon>Plectidae</taxon>
        <taxon>Plectus</taxon>
    </lineage>
</organism>
<reference evidence="3" key="1">
    <citation type="submission" date="2022-11" db="UniProtKB">
        <authorList>
            <consortium name="WormBaseParasite"/>
        </authorList>
    </citation>
    <scope>IDENTIFICATION</scope>
</reference>
<dbReference type="AlphaFoldDB" id="A0A914XPN5"/>
<sequence>MRCLGGESSGTAPQSIARRRHHSDTFLQPSFVLVIQCDLASSPARSLQMRSSRQLSVLIFAVIYDVVSRHVCLASPTPLTRNEAILEQDKGIVSVIKSADKPNDSRTIKITLQQLLAFTRGHVPSDVIEESFSLADLDKDGLLDQKEADLAAAIATQLTEKKISRAISAADIVADGLLDVGEAQKALEHIRINGMDSAFIDDHFRQADQNGDEHLSPD</sequence>
<dbReference type="WBParaSite" id="PSAMB.scaffold9393size5031.g32395.t1">
    <property type="protein sequence ID" value="PSAMB.scaffold9393size5031.g32395.t1"/>
    <property type="gene ID" value="PSAMB.scaffold9393size5031.g32395"/>
</dbReference>
<dbReference type="GO" id="GO:0005509">
    <property type="term" value="F:calcium ion binding"/>
    <property type="evidence" value="ECO:0007669"/>
    <property type="project" value="InterPro"/>
</dbReference>
<evidence type="ECO:0000259" key="1">
    <source>
        <dbReference type="PROSITE" id="PS50222"/>
    </source>
</evidence>
<evidence type="ECO:0000313" key="2">
    <source>
        <dbReference type="Proteomes" id="UP000887566"/>
    </source>
</evidence>
<feature type="domain" description="EF-hand" evidence="1">
    <location>
        <begin position="123"/>
        <end position="158"/>
    </location>
</feature>
<dbReference type="InterPro" id="IPR002048">
    <property type="entry name" value="EF_hand_dom"/>
</dbReference>
<protein>
    <submittedName>
        <fullName evidence="3">EF-hand domain-containing protein</fullName>
    </submittedName>
</protein>
<name>A0A914XPN5_9BILA</name>
<dbReference type="Proteomes" id="UP000887566">
    <property type="component" value="Unplaced"/>
</dbReference>